<keyword evidence="1" id="KW-0406">Ion transport</keyword>
<dbReference type="GO" id="GO:1902600">
    <property type="term" value="P:proton transmembrane transport"/>
    <property type="evidence" value="ECO:0007669"/>
    <property type="project" value="UniProtKB-KW"/>
</dbReference>
<dbReference type="EMBL" id="CP032125">
    <property type="protein sequence ID" value="AXX99319.1"/>
    <property type="molecule type" value="Genomic_DNA"/>
</dbReference>
<organism evidence="3 4">
    <name type="scientific">Profundibacter amoris</name>
    <dbReference type="NCBI Taxonomy" id="2171755"/>
    <lineage>
        <taxon>Bacteria</taxon>
        <taxon>Pseudomonadati</taxon>
        <taxon>Pseudomonadota</taxon>
        <taxon>Alphaproteobacteria</taxon>
        <taxon>Rhodobacterales</taxon>
        <taxon>Paracoccaceae</taxon>
        <taxon>Profundibacter</taxon>
    </lineage>
</organism>
<proteinExistence type="inferred from homology"/>
<dbReference type="KEGG" id="pamo:BAR1_16090"/>
<reference evidence="3 4" key="1">
    <citation type="submission" date="2018-09" db="EMBL/GenBank/DDBJ databases">
        <title>Profundibacter amoris BAR1 gen. nov., sp. nov., a new member of the Roseobacter clade isolated at Lokis Castle Vent Field on the Arctic Mid-Oceanic Ridge.</title>
        <authorList>
            <person name="Le Moine Bauer S."/>
            <person name="Sjoeberg A.G."/>
            <person name="L'Haridon S."/>
            <person name="Stokke R."/>
            <person name="Roalkvam I."/>
            <person name="Steen I.H."/>
            <person name="Dahle H."/>
        </authorList>
    </citation>
    <scope>NUCLEOTIDE SEQUENCE [LARGE SCALE GENOMIC DNA]</scope>
    <source>
        <strain evidence="3 4">BAR1</strain>
    </source>
</reference>
<feature type="transmembrane region" description="Helical" evidence="2">
    <location>
        <begin position="43"/>
        <end position="61"/>
    </location>
</feature>
<evidence type="ECO:0000256" key="2">
    <source>
        <dbReference type="SAM" id="Phobius"/>
    </source>
</evidence>
<comment type="function">
    <text evidence="1">A possible function for this protein is to guide the assembly of the membrane sector of the ATPase enzyme complex.</text>
</comment>
<dbReference type="InterPro" id="IPR016989">
    <property type="entry name" value="Atp1_alphaprobac"/>
</dbReference>
<sequence length="109" mass="11933">MSDAPDPNRLSELEQRIEAAWKAQEPEPKEESKISQAQHAWRMIVELTVGIAIGVGIGYGLDVLFGTMPWFLVPFTLLGFAAGVNVMLKTAKELQEENTAESAGMDEGK</sequence>
<dbReference type="InterPro" id="IPR032820">
    <property type="entry name" value="ATPase_put"/>
</dbReference>
<keyword evidence="4" id="KW-1185">Reference proteome</keyword>
<protein>
    <recommendedName>
        <fullName evidence="1">ATP synthase protein I</fullName>
    </recommendedName>
</protein>
<dbReference type="Pfam" id="PF09527">
    <property type="entry name" value="ATPase_gene1"/>
    <property type="match status" value="1"/>
</dbReference>
<keyword evidence="2" id="KW-0812">Transmembrane</keyword>
<comment type="similarity">
    <text evidence="1">Belongs to the bacterial AtpI family.</text>
</comment>
<dbReference type="PIRSF" id="PIRSF032126">
    <property type="entry name" value="F0F1_ATP_synthase_subunit_I"/>
    <property type="match status" value="1"/>
</dbReference>
<keyword evidence="1 2" id="KW-0472">Membrane</keyword>
<dbReference type="Proteomes" id="UP000261704">
    <property type="component" value="Chromosome"/>
</dbReference>
<accession>A0A347UKE1</accession>
<evidence type="ECO:0000256" key="1">
    <source>
        <dbReference type="PIRNR" id="PIRNR032126"/>
    </source>
</evidence>
<feature type="transmembrane region" description="Helical" evidence="2">
    <location>
        <begin position="67"/>
        <end position="88"/>
    </location>
</feature>
<dbReference type="GO" id="GO:0045259">
    <property type="term" value="C:proton-transporting ATP synthase complex"/>
    <property type="evidence" value="ECO:0007669"/>
    <property type="project" value="UniProtKB-UniRule"/>
</dbReference>
<keyword evidence="1" id="KW-0813">Transport</keyword>
<dbReference type="OrthoDB" id="15401at2"/>
<evidence type="ECO:0000313" key="4">
    <source>
        <dbReference type="Proteomes" id="UP000261704"/>
    </source>
</evidence>
<keyword evidence="2" id="KW-1133">Transmembrane helix</keyword>
<keyword evidence="1" id="KW-0375">Hydrogen ion transport</keyword>
<evidence type="ECO:0000313" key="3">
    <source>
        <dbReference type="EMBL" id="AXX99319.1"/>
    </source>
</evidence>
<name>A0A347UKE1_9RHOB</name>
<gene>
    <name evidence="3" type="ORF">BAR1_16090</name>
</gene>
<dbReference type="RefSeq" id="WP_118943971.1">
    <property type="nucleotide sequence ID" value="NZ_CP032125.1"/>
</dbReference>
<dbReference type="AlphaFoldDB" id="A0A347UKE1"/>